<dbReference type="InterPro" id="IPR029063">
    <property type="entry name" value="SAM-dependent_MTases_sf"/>
</dbReference>
<keyword evidence="3" id="KW-1185">Reference proteome</keyword>
<dbReference type="Gene3D" id="3.40.50.150">
    <property type="entry name" value="Vaccinia Virus protein VP39"/>
    <property type="match status" value="1"/>
</dbReference>
<proteinExistence type="predicted"/>
<dbReference type="GO" id="GO:0008168">
    <property type="term" value="F:methyltransferase activity"/>
    <property type="evidence" value="ECO:0007669"/>
    <property type="project" value="UniProtKB-KW"/>
</dbReference>
<dbReference type="Pfam" id="PF05050">
    <property type="entry name" value="Methyltransf_21"/>
    <property type="match status" value="1"/>
</dbReference>
<dbReference type="Proteomes" id="UP001316189">
    <property type="component" value="Chromosome"/>
</dbReference>
<protein>
    <submittedName>
        <fullName evidence="2">FkbM family methyltransferase</fullName>
    </submittedName>
</protein>
<gene>
    <name evidence="2" type="ORF">NP064_12030</name>
</gene>
<name>A0ABY5L2G8_9CELL</name>
<dbReference type="NCBIfam" id="TIGR01444">
    <property type="entry name" value="fkbM_fam"/>
    <property type="match status" value="1"/>
</dbReference>
<evidence type="ECO:0000313" key="2">
    <source>
        <dbReference type="EMBL" id="UUI77011.1"/>
    </source>
</evidence>
<dbReference type="InterPro" id="IPR006342">
    <property type="entry name" value="FkbM_mtfrase"/>
</dbReference>
<keyword evidence="2" id="KW-0489">Methyltransferase</keyword>
<feature type="domain" description="Methyltransferase FkbM" evidence="1">
    <location>
        <begin position="2"/>
        <end position="165"/>
    </location>
</feature>
<dbReference type="SUPFAM" id="SSF53335">
    <property type="entry name" value="S-adenosyl-L-methionine-dependent methyltransferases"/>
    <property type="match status" value="1"/>
</dbReference>
<dbReference type="EMBL" id="CP101988">
    <property type="protein sequence ID" value="UUI77011.1"/>
    <property type="molecule type" value="Genomic_DNA"/>
</dbReference>
<evidence type="ECO:0000259" key="1">
    <source>
        <dbReference type="Pfam" id="PF05050"/>
    </source>
</evidence>
<sequence>MGANHPRVDSISRAFYDRGWSGITIEPVPHFADLHREERPRDRFVEAAVSSTPEAHIQLHMVKGTGLSTVVDAVSSEHARAGIAHEDITVPVVRLDDLLDDAGWQGEDIHFVVIDVEGAERSALETIDLRKWRPWILVIESTAPNSTTPTHDEWEELVVDAGYEFCLFDGVSRFYLAQEHAAQLRAALSYPVCAHDEFVRAHDLALKAEREALLDQVVHWRTTALAGWAEIAAKTEPDVDPALEQEVERLRAELAAMHETLSWKVTGGLRLARRAMGAARRSR</sequence>
<accession>A0ABY5L2G8</accession>
<dbReference type="RefSeq" id="WP_256813847.1">
    <property type="nucleotide sequence ID" value="NZ_CP101988.1"/>
</dbReference>
<dbReference type="GO" id="GO:0032259">
    <property type="term" value="P:methylation"/>
    <property type="evidence" value="ECO:0007669"/>
    <property type="project" value="UniProtKB-KW"/>
</dbReference>
<organism evidence="2 3">
    <name type="scientific">Cellulomonas chengniuliangii</name>
    <dbReference type="NCBI Taxonomy" id="2968084"/>
    <lineage>
        <taxon>Bacteria</taxon>
        <taxon>Bacillati</taxon>
        <taxon>Actinomycetota</taxon>
        <taxon>Actinomycetes</taxon>
        <taxon>Micrococcales</taxon>
        <taxon>Cellulomonadaceae</taxon>
        <taxon>Cellulomonas</taxon>
    </lineage>
</organism>
<keyword evidence="2" id="KW-0808">Transferase</keyword>
<reference evidence="2 3" key="1">
    <citation type="submission" date="2022-07" db="EMBL/GenBank/DDBJ databases">
        <title>Novel species in genus cellulomonas.</title>
        <authorList>
            <person name="Ye L."/>
        </authorList>
    </citation>
    <scope>NUCLEOTIDE SEQUENCE [LARGE SCALE GENOMIC DNA]</scope>
    <source>
        <strain evidence="3">zg-Y338</strain>
    </source>
</reference>
<evidence type="ECO:0000313" key="3">
    <source>
        <dbReference type="Proteomes" id="UP001316189"/>
    </source>
</evidence>